<comment type="caution">
    <text evidence="20">The sequence shown here is derived from an EMBL/GenBank/DDBJ whole genome shotgun (WGS) entry which is preliminary data.</text>
</comment>
<dbReference type="GO" id="GO:0005524">
    <property type="term" value="F:ATP binding"/>
    <property type="evidence" value="ECO:0007669"/>
    <property type="project" value="UniProtKB-UniRule"/>
</dbReference>
<evidence type="ECO:0000256" key="2">
    <source>
        <dbReference type="ARBA" id="ARBA00022485"/>
    </source>
</evidence>
<dbReference type="GO" id="GO:0010569">
    <property type="term" value="P:regulation of double-strand break repair via homologous recombination"/>
    <property type="evidence" value="ECO:0007669"/>
    <property type="project" value="UniProtKB-UniRule"/>
</dbReference>
<keyword evidence="12 17" id="KW-0234">DNA repair</keyword>
<organism evidence="20 21">
    <name type="scientific">Trichogramma kaykai</name>
    <dbReference type="NCBI Taxonomy" id="54128"/>
    <lineage>
        <taxon>Eukaryota</taxon>
        <taxon>Metazoa</taxon>
        <taxon>Ecdysozoa</taxon>
        <taxon>Arthropoda</taxon>
        <taxon>Hexapoda</taxon>
        <taxon>Insecta</taxon>
        <taxon>Pterygota</taxon>
        <taxon>Neoptera</taxon>
        <taxon>Endopterygota</taxon>
        <taxon>Hymenoptera</taxon>
        <taxon>Apocrita</taxon>
        <taxon>Proctotrupomorpha</taxon>
        <taxon>Chalcidoidea</taxon>
        <taxon>Trichogrammatidae</taxon>
        <taxon>Trichogramma</taxon>
    </lineage>
</organism>
<dbReference type="GO" id="GO:0051539">
    <property type="term" value="F:4 iron, 4 sulfur cluster binding"/>
    <property type="evidence" value="ECO:0007669"/>
    <property type="project" value="UniProtKB-UniRule"/>
</dbReference>
<reference evidence="20 21" key="1">
    <citation type="journal article" date="2024" name="bioRxiv">
        <title>A reference genome for Trichogramma kaykai: A tiny desert-dwelling parasitoid wasp with competing sex-ratio distorters.</title>
        <authorList>
            <person name="Culotta J."/>
            <person name="Lindsey A.R."/>
        </authorList>
    </citation>
    <scope>NUCLEOTIDE SEQUENCE [LARGE SCALE GENOMIC DNA]</scope>
    <source>
        <strain evidence="20 21">KSX58</strain>
    </source>
</reference>
<protein>
    <recommendedName>
        <fullName evidence="16 17">Regulator of telomere elongation helicase 1 homolog</fullName>
        <ecNumber evidence="17">5.6.2.-</ecNumber>
    </recommendedName>
</protein>
<dbReference type="GO" id="GO:0006281">
    <property type="term" value="P:DNA repair"/>
    <property type="evidence" value="ECO:0007669"/>
    <property type="project" value="UniProtKB-UniRule"/>
</dbReference>
<evidence type="ECO:0000256" key="14">
    <source>
        <dbReference type="ARBA" id="ARBA00023242"/>
    </source>
</evidence>
<feature type="binding site" evidence="17">
    <location>
        <position position="152"/>
    </location>
    <ligand>
        <name>[4Fe-4S] cluster</name>
        <dbReference type="ChEBI" id="CHEBI:49883"/>
    </ligand>
</feature>
<evidence type="ECO:0000256" key="13">
    <source>
        <dbReference type="ARBA" id="ARBA00023235"/>
    </source>
</evidence>
<evidence type="ECO:0000256" key="4">
    <source>
        <dbReference type="ARBA" id="ARBA00022741"/>
    </source>
</evidence>
<evidence type="ECO:0000259" key="19">
    <source>
        <dbReference type="PROSITE" id="PS51193"/>
    </source>
</evidence>
<feature type="binding site" evidence="17">
    <location>
        <position position="214"/>
    </location>
    <ligand>
        <name>[4Fe-4S] cluster</name>
        <dbReference type="ChEBI" id="CHEBI:49883"/>
    </ligand>
</feature>
<evidence type="ECO:0000256" key="17">
    <source>
        <dbReference type="HAMAP-Rule" id="MF_03065"/>
    </source>
</evidence>
<dbReference type="Pfam" id="PF06733">
    <property type="entry name" value="DEAD_2"/>
    <property type="match status" value="1"/>
</dbReference>
<evidence type="ECO:0000256" key="9">
    <source>
        <dbReference type="ARBA" id="ARBA00023004"/>
    </source>
</evidence>
<dbReference type="InterPro" id="IPR014013">
    <property type="entry name" value="Helic_SF1/SF2_ATP-bd_DinG/Rad3"/>
</dbReference>
<keyword evidence="14 17" id="KW-0539">Nucleus</keyword>
<keyword evidence="5 17" id="KW-0227">DNA damage</keyword>
<dbReference type="HAMAP" id="MF_03065">
    <property type="entry name" value="RTEL1"/>
    <property type="match status" value="1"/>
</dbReference>
<feature type="compositionally biased region" description="Low complexity" evidence="18">
    <location>
        <begin position="887"/>
        <end position="896"/>
    </location>
</feature>
<dbReference type="SUPFAM" id="SSF52540">
    <property type="entry name" value="P-loop containing nucleoside triphosphate hydrolases"/>
    <property type="match status" value="1"/>
</dbReference>
<dbReference type="GO" id="GO:0016787">
    <property type="term" value="F:hydrolase activity"/>
    <property type="evidence" value="ECO:0007669"/>
    <property type="project" value="UniProtKB-KW"/>
</dbReference>
<dbReference type="NCBIfam" id="TIGR00604">
    <property type="entry name" value="rad3"/>
    <property type="match status" value="1"/>
</dbReference>
<dbReference type="InterPro" id="IPR030845">
    <property type="entry name" value="RTEL1"/>
</dbReference>
<dbReference type="CDD" id="cd18788">
    <property type="entry name" value="SF2_C_XPD"/>
    <property type="match status" value="1"/>
</dbReference>
<keyword evidence="6 17" id="KW-0378">Hydrolase</keyword>
<feature type="binding site" evidence="17">
    <location>
        <position position="170"/>
    </location>
    <ligand>
        <name>[4Fe-4S] cluster</name>
        <dbReference type="ChEBI" id="CHEBI:49883"/>
    </ligand>
</feature>
<comment type="similarity">
    <text evidence="17">Belongs to the helicase family. RAD3/XPD subfamily.</text>
</comment>
<keyword evidence="13 17" id="KW-0413">Isomerase</keyword>
<dbReference type="GO" id="GO:0046872">
    <property type="term" value="F:metal ion binding"/>
    <property type="evidence" value="ECO:0007669"/>
    <property type="project" value="UniProtKB-UniRule"/>
</dbReference>
<dbReference type="GO" id="GO:0003677">
    <property type="term" value="F:DNA binding"/>
    <property type="evidence" value="ECO:0007669"/>
    <property type="project" value="UniProtKB-UniRule"/>
</dbReference>
<feature type="domain" description="Helicase ATP-binding" evidence="19">
    <location>
        <begin position="7"/>
        <end position="319"/>
    </location>
</feature>
<dbReference type="Pfam" id="PF13307">
    <property type="entry name" value="Helicase_C_2"/>
    <property type="match status" value="1"/>
</dbReference>
<evidence type="ECO:0000256" key="1">
    <source>
        <dbReference type="ARBA" id="ARBA00004123"/>
    </source>
</evidence>
<dbReference type="EMBL" id="JBJJXI010000124">
    <property type="protein sequence ID" value="KAL3389037.1"/>
    <property type="molecule type" value="Genomic_DNA"/>
</dbReference>
<evidence type="ECO:0000256" key="5">
    <source>
        <dbReference type="ARBA" id="ARBA00022763"/>
    </source>
</evidence>
<evidence type="ECO:0000256" key="8">
    <source>
        <dbReference type="ARBA" id="ARBA00022840"/>
    </source>
</evidence>
<keyword evidence="9 17" id="KW-0408">Iron</keyword>
<dbReference type="InterPro" id="IPR006555">
    <property type="entry name" value="ATP-dep_Helicase_C"/>
</dbReference>
<dbReference type="EC" id="5.6.2.-" evidence="17"/>
<evidence type="ECO:0000256" key="18">
    <source>
        <dbReference type="SAM" id="MobiDB-lite"/>
    </source>
</evidence>
<dbReference type="GO" id="GO:0005634">
    <property type="term" value="C:nucleus"/>
    <property type="evidence" value="ECO:0007669"/>
    <property type="project" value="UniProtKB-SubCell"/>
</dbReference>
<comment type="catalytic activity">
    <reaction evidence="15 17">
        <text>ATP + H2O = ADP + phosphate + H(+)</text>
        <dbReference type="Rhea" id="RHEA:13065"/>
        <dbReference type="ChEBI" id="CHEBI:15377"/>
        <dbReference type="ChEBI" id="CHEBI:15378"/>
        <dbReference type="ChEBI" id="CHEBI:30616"/>
        <dbReference type="ChEBI" id="CHEBI:43474"/>
        <dbReference type="ChEBI" id="CHEBI:456216"/>
    </reaction>
</comment>
<dbReference type="PROSITE" id="PS51193">
    <property type="entry name" value="HELICASE_ATP_BIND_2"/>
    <property type="match status" value="1"/>
</dbReference>
<dbReference type="InterPro" id="IPR010614">
    <property type="entry name" value="RAD3-like_helicase_DEAD"/>
</dbReference>
<dbReference type="SMART" id="SM00488">
    <property type="entry name" value="DEXDc2"/>
    <property type="match status" value="1"/>
</dbReference>
<dbReference type="PANTHER" id="PTHR11472">
    <property type="entry name" value="DNA REPAIR DEAD HELICASE RAD3/XP-D SUBFAMILY MEMBER"/>
    <property type="match status" value="1"/>
</dbReference>
<comment type="function">
    <text evidence="17">A probable ATP-dependent DNA helicase implicated in DNA repair and the maintenance of genomic stability. Acts as an anti-recombinase to counteract toxic recombination and limit crossover during meiosis. Regulates meiotic recombination and crossover homeostasis by physically dissociating strand invasion events and thereby promotes noncrossover repair by meiotic synthesis dependent strand annealing (SDSA) as well as disassembly of D loop recombination intermediates.</text>
</comment>
<dbReference type="SMART" id="SM00491">
    <property type="entry name" value="HELICc2"/>
    <property type="match status" value="1"/>
</dbReference>
<evidence type="ECO:0000256" key="12">
    <source>
        <dbReference type="ARBA" id="ARBA00023204"/>
    </source>
</evidence>
<name>A0ABD2W9C7_9HYME</name>
<sequence>MQEIELKGVVVKFPFQPYKVQEDYMSKVIECLQDRKHGVLESPTGTGKTLCLLCSSLSWLLVKKAQLQMQVQTADCLDQVASGNDYVSQFSKSLNKAGGKALVENPNAAWENPKIIYASRTHSQLSQAMQELKRTAYSHVRVTVLGSRDQLCINPEVAAEPNTMNKIHMCQAKVKNRTCHYYNNVDLKKDDASITDNILDIEDLVKTGTKLRCCPYYLSKELKQSADIIFMPYNYILDPKTRKTQGIDLNNNVILLDEAHNVEKMCEEAASLQISSTDIAVCIDEITHVMEAMAKEEENPPDFNSEEADKMVAKDFTCDDLVVLKTMFLELEKAIDAIQIKNREEGDTYPGGYMFELLARADLTQGKDQLVIDKLDKIILYLTTVSGTSFQKRGNALQKFSDTLRVVFAGSTNANYRDRIRKCYKVYIQKDQPKKASNNPWESKNKINKTEGKLICYWCFSPGFGMQNMLDQGVRSVILTSGTLSPLKPFISEIGINISVQLENPHIVSEKQICVGIVATGHDGYTLNSSYNTRNDPNYIASLGETIKILSCILPHGLLIFFPSYPIMKKCQEEWQRMGKWSQIENAKAIFVEPQSKHGFNSLMNDYYKKINDPTLRGAIFMAVCRGKVSEGLDFANANGRAVLITGLPFPPLKDPRVILKQRYLEENRVPGVESLTGQQWYQLEASRAVNQAIGRIIRHKNDYGAILLCDCRFDNPSFKQHLSSWIRPYIKKFPHFRGVVKELREFFKYAKEHLPQPANTHFDVSGMALPAVQAEFDTTAKRRSNSNFVAGNCTTANDDDTFDLSTYKTEQMFEEKSKDKKDFASLFEVKQKTAMNFATSKLQQDKESSIDKMLGNIKEPAAKKRKLKITPIDFVFDEPLPIVCTPVPSTSSESPMPEEKKSSREQGMKYLKAAKGTLSKENYEIFKKMVANYKNKSSFEELIMTLEELFMSKLKVRKLFVGFRTFVKKEHLKSFDEYVEMMEGNF</sequence>
<evidence type="ECO:0000256" key="15">
    <source>
        <dbReference type="ARBA" id="ARBA00049360"/>
    </source>
</evidence>
<dbReference type="PANTHER" id="PTHR11472:SF34">
    <property type="entry name" value="REGULATOR OF TELOMERE ELONGATION HELICASE 1"/>
    <property type="match status" value="1"/>
</dbReference>
<gene>
    <name evidence="20" type="ORF">TKK_015980</name>
</gene>
<dbReference type="Pfam" id="PF04851">
    <property type="entry name" value="ResIII"/>
    <property type="match status" value="1"/>
</dbReference>
<proteinExistence type="inferred from homology"/>
<accession>A0ABD2W9C7</accession>
<keyword evidence="3 17" id="KW-0479">Metal-binding</keyword>
<dbReference type="InterPro" id="IPR006554">
    <property type="entry name" value="Helicase-like_DEXD_c2"/>
</dbReference>
<evidence type="ECO:0000256" key="16">
    <source>
        <dbReference type="ARBA" id="ARBA00073810"/>
    </source>
</evidence>
<dbReference type="FunFam" id="3.40.50.300:FF:000431">
    <property type="entry name" value="Regulator of telomere elongation helicase 1"/>
    <property type="match status" value="1"/>
</dbReference>
<feature type="compositionally biased region" description="Basic and acidic residues" evidence="18">
    <location>
        <begin position="898"/>
        <end position="907"/>
    </location>
</feature>
<dbReference type="Gene3D" id="3.40.50.300">
    <property type="entry name" value="P-loop containing nucleotide triphosphate hydrolases"/>
    <property type="match status" value="2"/>
</dbReference>
<dbReference type="FunFam" id="3.40.50.300:FF:000691">
    <property type="entry name" value="Regulator of telomere elongation helicase 1"/>
    <property type="match status" value="1"/>
</dbReference>
<evidence type="ECO:0000256" key="3">
    <source>
        <dbReference type="ARBA" id="ARBA00022723"/>
    </source>
</evidence>
<keyword evidence="8 17" id="KW-0067">ATP-binding</keyword>
<keyword evidence="10 17" id="KW-0411">Iron-sulfur</keyword>
<evidence type="ECO:0000313" key="21">
    <source>
        <dbReference type="Proteomes" id="UP001627154"/>
    </source>
</evidence>
<keyword evidence="7 17" id="KW-0347">Helicase</keyword>
<evidence type="ECO:0000256" key="7">
    <source>
        <dbReference type="ARBA" id="ARBA00022806"/>
    </source>
</evidence>
<dbReference type="GO" id="GO:0003678">
    <property type="term" value="F:DNA helicase activity"/>
    <property type="evidence" value="ECO:0007669"/>
    <property type="project" value="UniProtKB-UniRule"/>
</dbReference>
<dbReference type="InterPro" id="IPR006935">
    <property type="entry name" value="Helicase/UvrB_N"/>
</dbReference>
<keyword evidence="2 17" id="KW-0004">4Fe-4S</keyword>
<dbReference type="Pfam" id="PF23109">
    <property type="entry name" value="ARCH_RTEL1"/>
    <property type="match status" value="1"/>
</dbReference>
<evidence type="ECO:0000256" key="6">
    <source>
        <dbReference type="ARBA" id="ARBA00022801"/>
    </source>
</evidence>
<dbReference type="InterPro" id="IPR045028">
    <property type="entry name" value="DinG/Rad3-like"/>
</dbReference>
<keyword evidence="21" id="KW-1185">Reference proteome</keyword>
<dbReference type="Gene3D" id="1.20.1160.20">
    <property type="match status" value="1"/>
</dbReference>
<feature type="region of interest" description="Disordered" evidence="18">
    <location>
        <begin position="887"/>
        <end position="907"/>
    </location>
</feature>
<dbReference type="InterPro" id="IPR013020">
    <property type="entry name" value="Rad3/Chl1-like"/>
</dbReference>
<keyword evidence="11 17" id="KW-0238">DNA-binding</keyword>
<dbReference type="AlphaFoldDB" id="A0ABD2W9C7"/>
<dbReference type="InterPro" id="IPR027417">
    <property type="entry name" value="P-loop_NTPase"/>
</dbReference>
<dbReference type="Pfam" id="PF23116">
    <property type="entry name" value="HHD_RTEL1"/>
    <property type="match status" value="1"/>
</dbReference>
<dbReference type="Proteomes" id="UP001627154">
    <property type="component" value="Unassembled WGS sequence"/>
</dbReference>
<dbReference type="InterPro" id="IPR057498">
    <property type="entry name" value="Rtel1_ARCH"/>
</dbReference>
<keyword evidence="4 17" id="KW-0547">Nucleotide-binding</keyword>
<feature type="binding site" evidence="17">
    <location>
        <position position="179"/>
    </location>
    <ligand>
        <name>[4Fe-4S] cluster</name>
        <dbReference type="ChEBI" id="CHEBI:49883"/>
    </ligand>
</feature>
<evidence type="ECO:0000256" key="10">
    <source>
        <dbReference type="ARBA" id="ARBA00023014"/>
    </source>
</evidence>
<comment type="subcellular location">
    <subcellularLocation>
        <location evidence="1 17">Nucleus</location>
    </subcellularLocation>
</comment>
<evidence type="ECO:0000256" key="11">
    <source>
        <dbReference type="ARBA" id="ARBA00023125"/>
    </source>
</evidence>
<evidence type="ECO:0000313" key="20">
    <source>
        <dbReference type="EMBL" id="KAL3389037.1"/>
    </source>
</evidence>